<dbReference type="AlphaFoldDB" id="A0A0P1AXY7"/>
<keyword evidence="2" id="KW-1185">Reference proteome</keyword>
<dbReference type="RefSeq" id="XP_024583075.1">
    <property type="nucleotide sequence ID" value="XM_024717592.1"/>
</dbReference>
<sequence length="219" mass="24085">MIENQNSKDEGETHRKKHLNRQKDYCIINMGTPQIGGTHCLAVSNKHKTYFDSLGLPRPRVIPKDYSCRKPTPKSKPEVIVESKLTLDDLNRITKNTSLAKDFVEIPSLEQLLAKYHGLSFECICRCRFQLGITEKGIKFVEEDKKALVPDCIYECENGPKVKKISGKPPRGATTGRLVLGVSAASNTSAAGICTNGLFPVIQGVSIGTGIGTRGNSRR</sequence>
<reference evidence="2" key="1">
    <citation type="submission" date="2014-09" db="EMBL/GenBank/DDBJ databases">
        <authorList>
            <person name="Sharma Rahul"/>
            <person name="Thines Marco"/>
        </authorList>
    </citation>
    <scope>NUCLEOTIDE SEQUENCE [LARGE SCALE GENOMIC DNA]</scope>
</reference>
<organism evidence="1 2">
    <name type="scientific">Plasmopara halstedii</name>
    <name type="common">Downy mildew of sunflower</name>
    <dbReference type="NCBI Taxonomy" id="4781"/>
    <lineage>
        <taxon>Eukaryota</taxon>
        <taxon>Sar</taxon>
        <taxon>Stramenopiles</taxon>
        <taxon>Oomycota</taxon>
        <taxon>Peronosporomycetes</taxon>
        <taxon>Peronosporales</taxon>
        <taxon>Peronosporaceae</taxon>
        <taxon>Plasmopara</taxon>
    </lineage>
</organism>
<dbReference type="GeneID" id="36398443"/>
<accession>A0A0P1AXY7</accession>
<dbReference type="Proteomes" id="UP000054928">
    <property type="component" value="Unassembled WGS sequence"/>
</dbReference>
<evidence type="ECO:0000313" key="2">
    <source>
        <dbReference type="Proteomes" id="UP000054928"/>
    </source>
</evidence>
<evidence type="ECO:0000313" key="1">
    <source>
        <dbReference type="EMBL" id="CEG46706.1"/>
    </source>
</evidence>
<dbReference type="EMBL" id="CCYD01002211">
    <property type="protein sequence ID" value="CEG46706.1"/>
    <property type="molecule type" value="Genomic_DNA"/>
</dbReference>
<protein>
    <submittedName>
        <fullName evidence="1">Uncharacterized protein</fullName>
    </submittedName>
</protein>
<proteinExistence type="predicted"/>
<name>A0A0P1AXY7_PLAHL</name>